<proteinExistence type="predicted"/>
<evidence type="ECO:0000313" key="1">
    <source>
        <dbReference type="EMBL" id="MEQ2235519.1"/>
    </source>
</evidence>
<organism evidence="1 2">
    <name type="scientific">Ilyodon furcidens</name>
    <name type="common">goldbreast splitfin</name>
    <dbReference type="NCBI Taxonomy" id="33524"/>
    <lineage>
        <taxon>Eukaryota</taxon>
        <taxon>Metazoa</taxon>
        <taxon>Chordata</taxon>
        <taxon>Craniata</taxon>
        <taxon>Vertebrata</taxon>
        <taxon>Euteleostomi</taxon>
        <taxon>Actinopterygii</taxon>
        <taxon>Neopterygii</taxon>
        <taxon>Teleostei</taxon>
        <taxon>Neoteleostei</taxon>
        <taxon>Acanthomorphata</taxon>
        <taxon>Ovalentaria</taxon>
        <taxon>Atherinomorphae</taxon>
        <taxon>Cyprinodontiformes</taxon>
        <taxon>Goodeidae</taxon>
        <taxon>Ilyodon</taxon>
    </lineage>
</organism>
<dbReference type="EMBL" id="JAHRIQ010046500">
    <property type="protein sequence ID" value="MEQ2235519.1"/>
    <property type="molecule type" value="Genomic_DNA"/>
</dbReference>
<evidence type="ECO:0000313" key="2">
    <source>
        <dbReference type="Proteomes" id="UP001482620"/>
    </source>
</evidence>
<dbReference type="Proteomes" id="UP001482620">
    <property type="component" value="Unassembled WGS sequence"/>
</dbReference>
<protein>
    <submittedName>
        <fullName evidence="1">Uncharacterized protein</fullName>
    </submittedName>
</protein>
<name>A0ABV0TRF5_9TELE</name>
<comment type="caution">
    <text evidence="1">The sequence shown here is derived from an EMBL/GenBank/DDBJ whole genome shotgun (WGS) entry which is preliminary data.</text>
</comment>
<gene>
    <name evidence="1" type="ORF">ILYODFUR_003161</name>
</gene>
<accession>A0ABV0TRF5</accession>
<keyword evidence="2" id="KW-1185">Reference proteome</keyword>
<sequence>MDWLQTSFRSTTKQKFLLRCPYPDAVVNISVKTQWVAEMVQSDNSHRLVEQLVTMGQIQANKKTTNQGVPTIFKSSPPGTPLIFYTRNYLLKYVRDSEFTLEESTP</sequence>
<reference evidence="1 2" key="1">
    <citation type="submission" date="2021-06" db="EMBL/GenBank/DDBJ databases">
        <authorList>
            <person name="Palmer J.M."/>
        </authorList>
    </citation>
    <scope>NUCLEOTIDE SEQUENCE [LARGE SCALE GENOMIC DNA]</scope>
    <source>
        <strain evidence="2">if_2019</strain>
        <tissue evidence="1">Muscle</tissue>
    </source>
</reference>